<dbReference type="InterPro" id="IPR015590">
    <property type="entry name" value="Aldehyde_DH_dom"/>
</dbReference>
<evidence type="ECO:0000313" key="9">
    <source>
        <dbReference type="EMBL" id="MFC3850607.1"/>
    </source>
</evidence>
<evidence type="ECO:0000256" key="7">
    <source>
        <dbReference type="SAM" id="MobiDB-lite"/>
    </source>
</evidence>
<proteinExistence type="inferred from homology"/>
<keyword evidence="10" id="KW-1185">Reference proteome</keyword>
<evidence type="ECO:0000256" key="3">
    <source>
        <dbReference type="ARBA" id="ARBA00023027"/>
    </source>
</evidence>
<feature type="active site" evidence="5">
    <location>
        <position position="287"/>
    </location>
</feature>
<dbReference type="Pfam" id="PF00171">
    <property type="entry name" value="Aldedh"/>
    <property type="match status" value="1"/>
</dbReference>
<feature type="domain" description="Aldehyde dehydrogenase" evidence="8">
    <location>
        <begin position="49"/>
        <end position="520"/>
    </location>
</feature>
<evidence type="ECO:0000256" key="6">
    <source>
        <dbReference type="RuleBase" id="RU003345"/>
    </source>
</evidence>
<dbReference type="InterPro" id="IPR016160">
    <property type="entry name" value="Ald_DH_CS_CYS"/>
</dbReference>
<dbReference type="EMBL" id="JBHRZN010000003">
    <property type="protein sequence ID" value="MFC3850607.1"/>
    <property type="molecule type" value="Genomic_DNA"/>
</dbReference>
<dbReference type="InterPro" id="IPR016161">
    <property type="entry name" value="Ald_DH/histidinol_DH"/>
</dbReference>
<evidence type="ECO:0000256" key="2">
    <source>
        <dbReference type="ARBA" id="ARBA00023002"/>
    </source>
</evidence>
<dbReference type="PROSITE" id="PS00687">
    <property type="entry name" value="ALDEHYDE_DEHYDR_GLU"/>
    <property type="match status" value="1"/>
</dbReference>
<evidence type="ECO:0000259" key="8">
    <source>
        <dbReference type="Pfam" id="PF00171"/>
    </source>
</evidence>
<feature type="region of interest" description="Disordered" evidence="7">
    <location>
        <begin position="1"/>
        <end position="36"/>
    </location>
</feature>
<dbReference type="InterPro" id="IPR029510">
    <property type="entry name" value="Ald_DH_CS_GLU"/>
</dbReference>
<evidence type="ECO:0000256" key="5">
    <source>
        <dbReference type="PROSITE-ProRule" id="PRU10007"/>
    </source>
</evidence>
<comment type="pathway">
    <text evidence="4">Amine and polyamine biosynthesis; betaine biosynthesis via choline pathway; betaine from betaine aldehyde: step 1/1.</text>
</comment>
<dbReference type="PANTHER" id="PTHR43860">
    <property type="entry name" value="BETAINE ALDEHYDE DEHYDROGENASE"/>
    <property type="match status" value="1"/>
</dbReference>
<dbReference type="RefSeq" id="WP_290290418.1">
    <property type="nucleotide sequence ID" value="NZ_CP047211.1"/>
</dbReference>
<dbReference type="InterPro" id="IPR016162">
    <property type="entry name" value="Ald_DH_N"/>
</dbReference>
<dbReference type="PANTHER" id="PTHR43860:SF2">
    <property type="entry name" value="BETAINE ALDEHYDE DEHYDROGENASE-RELATED"/>
    <property type="match status" value="1"/>
</dbReference>
<dbReference type="SUPFAM" id="SSF53720">
    <property type="entry name" value="ALDH-like"/>
    <property type="match status" value="1"/>
</dbReference>
<dbReference type="Proteomes" id="UP001595751">
    <property type="component" value="Unassembled WGS sequence"/>
</dbReference>
<name>A0ABV7ZT81_9CORY</name>
<reference evidence="10" key="1">
    <citation type="journal article" date="2019" name="Int. J. Syst. Evol. Microbiol.">
        <title>The Global Catalogue of Microorganisms (GCM) 10K type strain sequencing project: providing services to taxonomists for standard genome sequencing and annotation.</title>
        <authorList>
            <consortium name="The Broad Institute Genomics Platform"/>
            <consortium name="The Broad Institute Genome Sequencing Center for Infectious Disease"/>
            <person name="Wu L."/>
            <person name="Ma J."/>
        </authorList>
    </citation>
    <scope>NUCLEOTIDE SEQUENCE [LARGE SCALE GENOMIC DNA]</scope>
    <source>
        <strain evidence="10">CCUG 53252</strain>
    </source>
</reference>
<feature type="compositionally biased region" description="Low complexity" evidence="7">
    <location>
        <begin position="13"/>
        <end position="36"/>
    </location>
</feature>
<gene>
    <name evidence="9" type="ORF">ACFORJ_10585</name>
</gene>
<dbReference type="InterPro" id="IPR016163">
    <property type="entry name" value="Ald_DH_C"/>
</dbReference>
<sequence length="536" mass="56770">MSDANTETDADTADTGTTPADTGTTPATANPTGAAAPATLYIDGTWGPAASGETRTITCPADGNRVADVSEAAAADTERAIAAARAAFDADGEDSWSAWTAFDRGELLLKVADGIQKRRDEFARAESLDTGKRLPESEADMDDIIACFKYFGKLAGLDAGRVVDAGDPTVASRVVREPVGVCGLITPWNYPLLQVAWKVAPCLGAGNTFVLKPAELTPHTSILLLELLDELGLPKGVANLVTGAGAEAGAPLSSDPRVDMVSFTGGLVTGRVIAAEASKTVKKIALELGGKNPNVIFADADYEAALDNALNGAFVHSGQVCSAGARIIVEESIAEKFVDDLTERARHIALGGPFDEKAETGALISEQHREKVAAYVDRAREQGARVRCGGAVATGPSADGSAKLDDGWFYEPTVIDRCTREMDCVHDEAFGPVVTVETFSTEAEAIEIANDTIYGLAGAVWTTDASRAERVARKLRHGTIWINDFHPYLPQAEWGGMGQSGFGRELGETGFEEYTEQKHIYQNTAPAVTGWFEDRR</sequence>
<dbReference type="PROSITE" id="PS00070">
    <property type="entry name" value="ALDEHYDE_DEHYDR_CYS"/>
    <property type="match status" value="1"/>
</dbReference>
<protein>
    <submittedName>
        <fullName evidence="9">Aldehyde dehydrogenase family protein</fullName>
    </submittedName>
</protein>
<comment type="similarity">
    <text evidence="1 6">Belongs to the aldehyde dehydrogenase family.</text>
</comment>
<evidence type="ECO:0000256" key="1">
    <source>
        <dbReference type="ARBA" id="ARBA00009986"/>
    </source>
</evidence>
<evidence type="ECO:0000256" key="4">
    <source>
        <dbReference type="ARBA" id="ARBA00037921"/>
    </source>
</evidence>
<keyword evidence="3" id="KW-0520">NAD</keyword>
<feature type="compositionally biased region" description="Acidic residues" evidence="7">
    <location>
        <begin position="1"/>
        <end position="12"/>
    </location>
</feature>
<dbReference type="Gene3D" id="3.40.605.10">
    <property type="entry name" value="Aldehyde Dehydrogenase, Chain A, domain 1"/>
    <property type="match status" value="1"/>
</dbReference>
<organism evidence="9 10">
    <name type="scientific">Corynebacterium hansenii</name>
    <dbReference type="NCBI Taxonomy" id="394964"/>
    <lineage>
        <taxon>Bacteria</taxon>
        <taxon>Bacillati</taxon>
        <taxon>Actinomycetota</taxon>
        <taxon>Actinomycetes</taxon>
        <taxon>Mycobacteriales</taxon>
        <taxon>Corynebacteriaceae</taxon>
        <taxon>Corynebacterium</taxon>
    </lineage>
</organism>
<accession>A0ABV7ZT81</accession>
<dbReference type="Gene3D" id="3.40.309.10">
    <property type="entry name" value="Aldehyde Dehydrogenase, Chain A, domain 2"/>
    <property type="match status" value="1"/>
</dbReference>
<evidence type="ECO:0000313" key="10">
    <source>
        <dbReference type="Proteomes" id="UP001595751"/>
    </source>
</evidence>
<keyword evidence="2 6" id="KW-0560">Oxidoreductase</keyword>
<comment type="caution">
    <text evidence="9">The sequence shown here is derived from an EMBL/GenBank/DDBJ whole genome shotgun (WGS) entry which is preliminary data.</text>
</comment>